<feature type="domain" description="HTH gntR-type" evidence="5">
    <location>
        <begin position="18"/>
        <end position="82"/>
    </location>
</feature>
<dbReference type="Proteomes" id="UP000315516">
    <property type="component" value="Unassembled WGS sequence"/>
</dbReference>
<dbReference type="InterPro" id="IPR036388">
    <property type="entry name" value="WH-like_DNA-bd_sf"/>
</dbReference>
<dbReference type="EMBL" id="VJYJ02001788">
    <property type="protein sequence ID" value="MQS10639.1"/>
    <property type="molecule type" value="Genomic_DNA"/>
</dbReference>
<evidence type="ECO:0000256" key="2">
    <source>
        <dbReference type="ARBA" id="ARBA00023125"/>
    </source>
</evidence>
<feature type="region of interest" description="Disordered" evidence="4">
    <location>
        <begin position="1"/>
        <end position="21"/>
    </location>
</feature>
<dbReference type="PROSITE" id="PS50949">
    <property type="entry name" value="HTH_GNTR"/>
    <property type="match status" value="1"/>
</dbReference>
<dbReference type="PANTHER" id="PTHR43537:SF45">
    <property type="entry name" value="GNTR FAMILY REGULATORY PROTEIN"/>
    <property type="match status" value="1"/>
</dbReference>
<protein>
    <submittedName>
        <fullName evidence="6">GntR family transcriptional regulator</fullName>
    </submittedName>
</protein>
<sequence>MTPSPTPTSPTPTSAAGGSLRDQAYVALRRRPMSGEFSFRDRLAEERLAALLGVSRTPIREALTRLAGDGLVEKRSDGGYYP</sequence>
<dbReference type="OrthoDB" id="3289286at2"/>
<reference evidence="6" key="1">
    <citation type="submission" date="2019-10" db="EMBL/GenBank/DDBJ databases">
        <title>Streptomyces sp. nov., a novel actinobacterium isolated from alkaline environment.</title>
        <authorList>
            <person name="Golinska P."/>
        </authorList>
    </citation>
    <scope>NUCLEOTIDE SEQUENCE</scope>
    <source>
        <strain evidence="6">IF17</strain>
    </source>
</reference>
<dbReference type="PRINTS" id="PR00035">
    <property type="entry name" value="HTHGNTR"/>
</dbReference>
<dbReference type="SUPFAM" id="SSF46785">
    <property type="entry name" value="Winged helix' DNA-binding domain"/>
    <property type="match status" value="1"/>
</dbReference>
<gene>
    <name evidence="6" type="ORF">FNX48_026800</name>
</gene>
<dbReference type="RefSeq" id="WP_153427620.1">
    <property type="nucleotide sequence ID" value="NZ_VJYJ02001788.1"/>
</dbReference>
<dbReference type="SMART" id="SM00345">
    <property type="entry name" value="HTH_GNTR"/>
    <property type="match status" value="1"/>
</dbReference>
<feature type="non-terminal residue" evidence="6">
    <location>
        <position position="82"/>
    </location>
</feature>
<organism evidence="6">
    <name type="scientific">Streptomyces alkaliphilus</name>
    <dbReference type="NCBI Taxonomy" id="1472722"/>
    <lineage>
        <taxon>Bacteria</taxon>
        <taxon>Bacillati</taxon>
        <taxon>Actinomycetota</taxon>
        <taxon>Actinomycetes</taxon>
        <taxon>Kitasatosporales</taxon>
        <taxon>Streptomycetaceae</taxon>
        <taxon>Streptomyces</taxon>
    </lineage>
</organism>
<dbReference type="AlphaFoldDB" id="A0A646IIQ2"/>
<evidence type="ECO:0000256" key="3">
    <source>
        <dbReference type="ARBA" id="ARBA00023163"/>
    </source>
</evidence>
<keyword evidence="3" id="KW-0804">Transcription</keyword>
<proteinExistence type="predicted"/>
<dbReference type="Gene3D" id="1.10.10.10">
    <property type="entry name" value="Winged helix-like DNA-binding domain superfamily/Winged helix DNA-binding domain"/>
    <property type="match status" value="1"/>
</dbReference>
<dbReference type="PANTHER" id="PTHR43537">
    <property type="entry name" value="TRANSCRIPTIONAL REGULATOR, GNTR FAMILY"/>
    <property type="match status" value="1"/>
</dbReference>
<accession>A0A646IIQ2</accession>
<name>A0A646IIQ2_9ACTN</name>
<keyword evidence="1" id="KW-0805">Transcription regulation</keyword>
<dbReference type="InterPro" id="IPR036390">
    <property type="entry name" value="WH_DNA-bd_sf"/>
</dbReference>
<comment type="caution">
    <text evidence="6">The sequence shown here is derived from an EMBL/GenBank/DDBJ whole genome shotgun (WGS) entry which is preliminary data.</text>
</comment>
<evidence type="ECO:0000256" key="1">
    <source>
        <dbReference type="ARBA" id="ARBA00023015"/>
    </source>
</evidence>
<evidence type="ECO:0000313" key="6">
    <source>
        <dbReference type="EMBL" id="MQS10639.1"/>
    </source>
</evidence>
<dbReference type="InterPro" id="IPR000524">
    <property type="entry name" value="Tscrpt_reg_HTH_GntR"/>
</dbReference>
<dbReference type="GO" id="GO:0003700">
    <property type="term" value="F:DNA-binding transcription factor activity"/>
    <property type="evidence" value="ECO:0007669"/>
    <property type="project" value="InterPro"/>
</dbReference>
<evidence type="ECO:0000256" key="4">
    <source>
        <dbReference type="SAM" id="MobiDB-lite"/>
    </source>
</evidence>
<dbReference type="GO" id="GO:0003677">
    <property type="term" value="F:DNA binding"/>
    <property type="evidence" value="ECO:0007669"/>
    <property type="project" value="UniProtKB-KW"/>
</dbReference>
<dbReference type="Pfam" id="PF00392">
    <property type="entry name" value="GntR"/>
    <property type="match status" value="1"/>
</dbReference>
<feature type="compositionally biased region" description="Pro residues" evidence="4">
    <location>
        <begin position="1"/>
        <end position="10"/>
    </location>
</feature>
<evidence type="ECO:0000259" key="5">
    <source>
        <dbReference type="PROSITE" id="PS50949"/>
    </source>
</evidence>
<keyword evidence="2" id="KW-0238">DNA-binding</keyword>